<dbReference type="EMBL" id="JAWZYT010003162">
    <property type="protein sequence ID" value="KAK4299859.1"/>
    <property type="molecule type" value="Genomic_DNA"/>
</dbReference>
<dbReference type="AlphaFoldDB" id="A0AAE1P0G6"/>
<name>A0AAE1P0G6_9EUCA</name>
<protein>
    <submittedName>
        <fullName evidence="1">Uncharacterized protein</fullName>
    </submittedName>
</protein>
<comment type="caution">
    <text evidence="1">The sequence shown here is derived from an EMBL/GenBank/DDBJ whole genome shotgun (WGS) entry which is preliminary data.</text>
</comment>
<keyword evidence="2" id="KW-1185">Reference proteome</keyword>
<reference evidence="1" key="1">
    <citation type="submission" date="2023-11" db="EMBL/GenBank/DDBJ databases">
        <title>Genome assemblies of two species of porcelain crab, Petrolisthes cinctipes and Petrolisthes manimaculis (Anomura: Porcellanidae).</title>
        <authorList>
            <person name="Angst P."/>
        </authorList>
    </citation>
    <scope>NUCLEOTIDE SEQUENCE</scope>
    <source>
        <strain evidence="1">PB745_02</strain>
        <tissue evidence="1">Gill</tissue>
    </source>
</reference>
<proteinExistence type="predicted"/>
<gene>
    <name evidence="1" type="ORF">Pmani_027895</name>
</gene>
<evidence type="ECO:0000313" key="1">
    <source>
        <dbReference type="EMBL" id="KAK4299859.1"/>
    </source>
</evidence>
<organism evidence="1 2">
    <name type="scientific">Petrolisthes manimaculis</name>
    <dbReference type="NCBI Taxonomy" id="1843537"/>
    <lineage>
        <taxon>Eukaryota</taxon>
        <taxon>Metazoa</taxon>
        <taxon>Ecdysozoa</taxon>
        <taxon>Arthropoda</taxon>
        <taxon>Crustacea</taxon>
        <taxon>Multicrustacea</taxon>
        <taxon>Malacostraca</taxon>
        <taxon>Eumalacostraca</taxon>
        <taxon>Eucarida</taxon>
        <taxon>Decapoda</taxon>
        <taxon>Pleocyemata</taxon>
        <taxon>Anomura</taxon>
        <taxon>Galatheoidea</taxon>
        <taxon>Porcellanidae</taxon>
        <taxon>Petrolisthes</taxon>
    </lineage>
</organism>
<sequence length="104" mass="11163">MWKWRGGAQEMARDLTLLAKRGQTGKASTRAGGSLKALQCSPLIGWRGDRAGHLIGHARVAPRTSVAGRQLWRSAGQWCLQVMAESCLVSKAGLHHLSPPATPP</sequence>
<dbReference type="Proteomes" id="UP001292094">
    <property type="component" value="Unassembled WGS sequence"/>
</dbReference>
<accession>A0AAE1P0G6</accession>
<evidence type="ECO:0000313" key="2">
    <source>
        <dbReference type="Proteomes" id="UP001292094"/>
    </source>
</evidence>